<feature type="compositionally biased region" description="Basic and acidic residues" evidence="1">
    <location>
        <begin position="49"/>
        <end position="64"/>
    </location>
</feature>
<dbReference type="Proteomes" id="UP001162131">
    <property type="component" value="Unassembled WGS sequence"/>
</dbReference>
<dbReference type="EMBL" id="CAJZBQ010000057">
    <property type="protein sequence ID" value="CAG9333745.1"/>
    <property type="molecule type" value="Genomic_DNA"/>
</dbReference>
<gene>
    <name evidence="2" type="ORF">BSTOLATCC_MIC59561</name>
</gene>
<comment type="caution">
    <text evidence="2">The sequence shown here is derived from an EMBL/GenBank/DDBJ whole genome shotgun (WGS) entry which is preliminary data.</text>
</comment>
<organism evidence="2 3">
    <name type="scientific">Blepharisma stoltei</name>
    <dbReference type="NCBI Taxonomy" id="1481888"/>
    <lineage>
        <taxon>Eukaryota</taxon>
        <taxon>Sar</taxon>
        <taxon>Alveolata</taxon>
        <taxon>Ciliophora</taxon>
        <taxon>Postciliodesmatophora</taxon>
        <taxon>Heterotrichea</taxon>
        <taxon>Heterotrichida</taxon>
        <taxon>Blepharismidae</taxon>
        <taxon>Blepharisma</taxon>
    </lineage>
</organism>
<keyword evidence="3" id="KW-1185">Reference proteome</keyword>
<reference evidence="2" key="1">
    <citation type="submission" date="2021-09" db="EMBL/GenBank/DDBJ databases">
        <authorList>
            <consortium name="AG Swart"/>
            <person name="Singh M."/>
            <person name="Singh A."/>
            <person name="Seah K."/>
            <person name="Emmerich C."/>
        </authorList>
    </citation>
    <scope>NUCLEOTIDE SEQUENCE</scope>
    <source>
        <strain evidence="2">ATCC30299</strain>
    </source>
</reference>
<proteinExistence type="predicted"/>
<feature type="region of interest" description="Disordered" evidence="1">
    <location>
        <begin position="1"/>
        <end position="90"/>
    </location>
</feature>
<evidence type="ECO:0000313" key="3">
    <source>
        <dbReference type="Proteomes" id="UP001162131"/>
    </source>
</evidence>
<accession>A0AAU9KK54</accession>
<feature type="compositionally biased region" description="Basic and acidic residues" evidence="1">
    <location>
        <begin position="31"/>
        <end position="42"/>
    </location>
</feature>
<protein>
    <submittedName>
        <fullName evidence="2">Uncharacterized protein</fullName>
    </submittedName>
</protein>
<evidence type="ECO:0000313" key="2">
    <source>
        <dbReference type="EMBL" id="CAG9333745.1"/>
    </source>
</evidence>
<sequence>MSVKDRIAALNKGLKPKEEIKSAPAPINIYEETKNSPQKDEQPNQPMSIKDRIALMNKREETSKTDTYTPGKLAPKTNNPPSQPQVQPQAKLEVQNESKNIKSLQEKLGNIQFQPQNPNLFPQPVSKPVEANLHSEAIEIAMQKPLRHRNPPKSANFDF</sequence>
<name>A0AAU9KK54_9CILI</name>
<evidence type="ECO:0000256" key="1">
    <source>
        <dbReference type="SAM" id="MobiDB-lite"/>
    </source>
</evidence>
<dbReference type="AlphaFoldDB" id="A0AAU9KK54"/>